<dbReference type="Proteomes" id="UP001244297">
    <property type="component" value="Unassembled WGS sequence"/>
</dbReference>
<name>A0ABT8AI05_9HYPH</name>
<evidence type="ECO:0000259" key="1">
    <source>
        <dbReference type="Pfam" id="PF13524"/>
    </source>
</evidence>
<sequence length="379" mass="43394">MAYKTLIFSDYMAKMQAFQVTAFEMVKILADITDADVVTPPLVGGDSIYRTFTHTVMSGLSRRVRHARLPHTTKVRIEKNYDLFIFVGSTIESVIELNNFHGWKNHTGLKVAYIIEIWANRLKKEKKYIDILAQFDYVFTLHSNTAPVLQDAIGVHCEFLPTAVNALEAAPRISAPDRTIDILSIGRRSEDVHLRFLEMARSENIFYEYDTVRISEARVFDWEQHRFLMFSKIKRAKYFVCFDHLRAGGHKFTESQGEQIVPPRIFEGIACGSTIIGSPPQCPEFNDIFPWPDAVVSLPSDSEDVPDFLHDLDRRQEQLNAARSMGVIECLRLHDWSHRLAKILKVVGLEATPALLRRHDELNAYAQKFEHASKARALT</sequence>
<feature type="domain" description="Spore protein YkvP/CgeB glycosyl transferase-like" evidence="1">
    <location>
        <begin position="229"/>
        <end position="344"/>
    </location>
</feature>
<accession>A0ABT8AI05</accession>
<dbReference type="EMBL" id="JAUFPT010000006">
    <property type="protein sequence ID" value="MDN3569454.1"/>
    <property type="molecule type" value="Genomic_DNA"/>
</dbReference>
<organism evidence="2 3">
    <name type="scientific">Methylobacterium longum</name>
    <dbReference type="NCBI Taxonomy" id="767694"/>
    <lineage>
        <taxon>Bacteria</taxon>
        <taxon>Pseudomonadati</taxon>
        <taxon>Pseudomonadota</taxon>
        <taxon>Alphaproteobacteria</taxon>
        <taxon>Hyphomicrobiales</taxon>
        <taxon>Methylobacteriaceae</taxon>
        <taxon>Methylobacterium</taxon>
    </lineage>
</organism>
<dbReference type="InterPro" id="IPR055259">
    <property type="entry name" value="YkvP/CgeB_Glyco_trans-like"/>
</dbReference>
<proteinExistence type="predicted"/>
<comment type="caution">
    <text evidence="2">The sequence shown here is derived from an EMBL/GenBank/DDBJ whole genome shotgun (WGS) entry which is preliminary data.</text>
</comment>
<dbReference type="Pfam" id="PF13524">
    <property type="entry name" value="Glyco_trans_1_2"/>
    <property type="match status" value="1"/>
</dbReference>
<evidence type="ECO:0000313" key="3">
    <source>
        <dbReference type="Proteomes" id="UP001244297"/>
    </source>
</evidence>
<dbReference type="RefSeq" id="WP_238286625.1">
    <property type="nucleotide sequence ID" value="NZ_BPQS01000007.1"/>
</dbReference>
<protein>
    <submittedName>
        <fullName evidence="2">Glycosyltransferase</fullName>
    </submittedName>
</protein>
<reference evidence="3" key="1">
    <citation type="journal article" date="2019" name="Int. J. Syst. Evol. Microbiol.">
        <title>The Global Catalogue of Microorganisms (GCM) 10K type strain sequencing project: providing services to taxonomists for standard genome sequencing and annotation.</title>
        <authorList>
            <consortium name="The Broad Institute Genomics Platform"/>
            <consortium name="The Broad Institute Genome Sequencing Center for Infectious Disease"/>
            <person name="Wu L."/>
            <person name="Ma J."/>
        </authorList>
    </citation>
    <scope>NUCLEOTIDE SEQUENCE [LARGE SCALE GENOMIC DNA]</scope>
    <source>
        <strain evidence="3">CECT 7806</strain>
    </source>
</reference>
<evidence type="ECO:0000313" key="2">
    <source>
        <dbReference type="EMBL" id="MDN3569454.1"/>
    </source>
</evidence>
<keyword evidence="3" id="KW-1185">Reference proteome</keyword>
<gene>
    <name evidence="2" type="ORF">QWZ18_02305</name>
</gene>